<protein>
    <recommendedName>
        <fullName evidence="1">Catabolite control protein A</fullName>
    </recommendedName>
</protein>
<evidence type="ECO:0000256" key="5">
    <source>
        <dbReference type="ARBA" id="ARBA00023163"/>
    </source>
</evidence>
<evidence type="ECO:0000256" key="3">
    <source>
        <dbReference type="ARBA" id="ARBA00023015"/>
    </source>
</evidence>
<gene>
    <name evidence="7" type="ORF">SAMN05421743_107171</name>
</gene>
<dbReference type="Gene3D" id="3.40.50.2300">
    <property type="match status" value="2"/>
</dbReference>
<dbReference type="InterPro" id="IPR028082">
    <property type="entry name" value="Peripla_BP_I"/>
</dbReference>
<dbReference type="InterPro" id="IPR001761">
    <property type="entry name" value="Peripla_BP/Lac1_sug-bd_dom"/>
</dbReference>
<dbReference type="OrthoDB" id="9796186at2"/>
<sequence>MATIRDVAKQAGVSVATVSRVINKLERVNPDTKQKVLDAIEKLNYKPNDVARSLYQRKSKMIALIVPDITNPYFPELARAVEDVANRSDYTFVLCNSDDSEQKERQYMQVLRQKQVDGFIVVTSTLAYEHIKDLNVPVVALDRIIDRKVPAVTVNNNDGAKTAVQHLLDIGCKRIAHISGPDDVDNAMQRKQGYLDVVSHYEWFEPGMVQNGDYHMDQSEQAMMKLLKAYPDIDGVFAGNDLMAVGALKALKKSGKKVPDEISVVGFDGISLGELTTPSITTVKQPIYKIGEQAARMLIDKINDPTTEQENVEYDVTFMERESTKRKEG</sequence>
<dbReference type="Pfam" id="PF00532">
    <property type="entry name" value="Peripla_BP_1"/>
    <property type="match status" value="1"/>
</dbReference>
<evidence type="ECO:0000256" key="4">
    <source>
        <dbReference type="ARBA" id="ARBA00023125"/>
    </source>
</evidence>
<evidence type="ECO:0000313" key="8">
    <source>
        <dbReference type="Proteomes" id="UP000198584"/>
    </source>
</evidence>
<dbReference type="STRING" id="571932.SAMN05421743_107171"/>
<dbReference type="GO" id="GO:0003700">
    <property type="term" value="F:DNA-binding transcription factor activity"/>
    <property type="evidence" value="ECO:0007669"/>
    <property type="project" value="TreeGrafter"/>
</dbReference>
<dbReference type="PANTHER" id="PTHR30146">
    <property type="entry name" value="LACI-RELATED TRANSCRIPTIONAL REPRESSOR"/>
    <property type="match status" value="1"/>
</dbReference>
<dbReference type="SUPFAM" id="SSF53822">
    <property type="entry name" value="Periplasmic binding protein-like I"/>
    <property type="match status" value="1"/>
</dbReference>
<dbReference type="SUPFAM" id="SSF47413">
    <property type="entry name" value="lambda repressor-like DNA-binding domains"/>
    <property type="match status" value="1"/>
</dbReference>
<feature type="domain" description="HTH lacI-type" evidence="6">
    <location>
        <begin position="2"/>
        <end position="56"/>
    </location>
</feature>
<dbReference type="CDD" id="cd01392">
    <property type="entry name" value="HTH_LacI"/>
    <property type="match status" value="1"/>
</dbReference>
<dbReference type="PROSITE" id="PS00356">
    <property type="entry name" value="HTH_LACI_1"/>
    <property type="match status" value="1"/>
</dbReference>
<dbReference type="PROSITE" id="PS50932">
    <property type="entry name" value="HTH_LACI_2"/>
    <property type="match status" value="1"/>
</dbReference>
<evidence type="ECO:0000313" key="7">
    <source>
        <dbReference type="EMBL" id="SEA73069.1"/>
    </source>
</evidence>
<evidence type="ECO:0000256" key="2">
    <source>
        <dbReference type="ARBA" id="ARBA00022491"/>
    </source>
</evidence>
<dbReference type="RefSeq" id="WP_093044983.1">
    <property type="nucleotide sequence ID" value="NZ_FNQR01000007.1"/>
</dbReference>
<proteinExistence type="predicted"/>
<dbReference type="CDD" id="cd06291">
    <property type="entry name" value="PBP1_Qymf-like"/>
    <property type="match status" value="1"/>
</dbReference>
<keyword evidence="2" id="KW-0678">Repressor</keyword>
<reference evidence="7 8" key="1">
    <citation type="submission" date="2016-10" db="EMBL/GenBank/DDBJ databases">
        <authorList>
            <person name="de Groot N.N."/>
        </authorList>
    </citation>
    <scope>NUCLEOTIDE SEQUENCE [LARGE SCALE GENOMIC DNA]</scope>
    <source>
        <strain evidence="7 8">CCM7597</strain>
    </source>
</reference>
<dbReference type="Gene3D" id="1.10.260.40">
    <property type="entry name" value="lambda repressor-like DNA-binding domains"/>
    <property type="match status" value="1"/>
</dbReference>
<dbReference type="FunFam" id="1.10.260.40:FF:000002">
    <property type="entry name" value="HTH-type transcriptional repressor PurR"/>
    <property type="match status" value="1"/>
</dbReference>
<dbReference type="EMBL" id="FNQR01000007">
    <property type="protein sequence ID" value="SEA73069.1"/>
    <property type="molecule type" value="Genomic_DNA"/>
</dbReference>
<evidence type="ECO:0000256" key="1">
    <source>
        <dbReference type="ARBA" id="ARBA00019435"/>
    </source>
</evidence>
<dbReference type="PRINTS" id="PR00036">
    <property type="entry name" value="HTHLACI"/>
</dbReference>
<dbReference type="InterPro" id="IPR010982">
    <property type="entry name" value="Lambda_DNA-bd_dom_sf"/>
</dbReference>
<evidence type="ECO:0000259" key="6">
    <source>
        <dbReference type="PROSITE" id="PS50932"/>
    </source>
</evidence>
<dbReference type="GO" id="GO:0000976">
    <property type="term" value="F:transcription cis-regulatory region binding"/>
    <property type="evidence" value="ECO:0007669"/>
    <property type="project" value="TreeGrafter"/>
</dbReference>
<name>A0A1H4DKQ0_9BACI</name>
<organism evidence="7 8">
    <name type="scientific">Thalassobacillus cyri</name>
    <dbReference type="NCBI Taxonomy" id="571932"/>
    <lineage>
        <taxon>Bacteria</taxon>
        <taxon>Bacillati</taxon>
        <taxon>Bacillota</taxon>
        <taxon>Bacilli</taxon>
        <taxon>Bacillales</taxon>
        <taxon>Bacillaceae</taxon>
        <taxon>Thalassobacillus</taxon>
    </lineage>
</organism>
<keyword evidence="8" id="KW-1185">Reference proteome</keyword>
<dbReference type="SMART" id="SM00354">
    <property type="entry name" value="HTH_LACI"/>
    <property type="match status" value="1"/>
</dbReference>
<dbReference type="AlphaFoldDB" id="A0A1H4DKQ0"/>
<keyword evidence="3" id="KW-0805">Transcription regulation</keyword>
<dbReference type="Pfam" id="PF00356">
    <property type="entry name" value="LacI"/>
    <property type="match status" value="1"/>
</dbReference>
<keyword evidence="5" id="KW-0804">Transcription</keyword>
<dbReference type="PANTHER" id="PTHR30146:SF95">
    <property type="entry name" value="RIBOSE OPERON REPRESSOR"/>
    <property type="match status" value="1"/>
</dbReference>
<accession>A0A1H4DKQ0</accession>
<dbReference type="InterPro" id="IPR000843">
    <property type="entry name" value="HTH_LacI"/>
</dbReference>
<keyword evidence="4" id="KW-0238">DNA-binding</keyword>
<dbReference type="Proteomes" id="UP000198584">
    <property type="component" value="Unassembled WGS sequence"/>
</dbReference>